<accession>A0A377VBJ3</accession>
<protein>
    <submittedName>
        <fullName evidence="1">Uncharacterized protein</fullName>
    </submittedName>
</protein>
<dbReference type="EMBL" id="UGKT01000001">
    <property type="protein sequence ID" value="STT05724.1"/>
    <property type="molecule type" value="Genomic_DNA"/>
</dbReference>
<dbReference type="AlphaFoldDB" id="A0A377VBJ3"/>
<organism evidence="1 2">
    <name type="scientific">Klebsiella pneumoniae</name>
    <dbReference type="NCBI Taxonomy" id="573"/>
    <lineage>
        <taxon>Bacteria</taxon>
        <taxon>Pseudomonadati</taxon>
        <taxon>Pseudomonadota</taxon>
        <taxon>Gammaproteobacteria</taxon>
        <taxon>Enterobacterales</taxon>
        <taxon>Enterobacteriaceae</taxon>
        <taxon>Klebsiella/Raoultella group</taxon>
        <taxon>Klebsiella</taxon>
        <taxon>Klebsiella pneumoniae complex</taxon>
    </lineage>
</organism>
<gene>
    <name evidence="1" type="ORF">NCTC13443_05646</name>
</gene>
<evidence type="ECO:0000313" key="1">
    <source>
        <dbReference type="EMBL" id="STT05724.1"/>
    </source>
</evidence>
<sequence length="192" mass="21074">MSPHPAITITDKNSSPVKYFIVLSLHPRVEKHPITEIQARMRITRQDAKLSSLHPEHLPVRPADPHPVLRPSRRRLQSTVVVRFGRWAPHLLKTIIPALPHPIPIVIFRTAPHNINQAGGGPAIQPLNFKCFCLAVVYDVTIPLRAVCCHQMAASGRSPHSPAGPVAAAHAVARLLLAPAAPVCLRGGLFWR</sequence>
<evidence type="ECO:0000313" key="2">
    <source>
        <dbReference type="Proteomes" id="UP000255518"/>
    </source>
</evidence>
<name>A0A377VBJ3_KLEPN</name>
<proteinExistence type="predicted"/>
<dbReference type="Proteomes" id="UP000255518">
    <property type="component" value="Unassembled WGS sequence"/>
</dbReference>
<reference evidence="1 2" key="1">
    <citation type="submission" date="2018-06" db="EMBL/GenBank/DDBJ databases">
        <authorList>
            <consortium name="Pathogen Informatics"/>
            <person name="Doyle S."/>
        </authorList>
    </citation>
    <scope>NUCLEOTIDE SEQUENCE [LARGE SCALE GENOMIC DNA]</scope>
    <source>
        <strain evidence="1 2">NCTC13443</strain>
    </source>
</reference>